<feature type="non-terminal residue" evidence="1">
    <location>
        <position position="1"/>
    </location>
</feature>
<comment type="caution">
    <text evidence="1">The sequence shown here is derived from an EMBL/GenBank/DDBJ whole genome shotgun (WGS) entry which is preliminary data.</text>
</comment>
<reference evidence="1 2" key="1">
    <citation type="journal article" date="2015" name="Genome Biol. Evol.">
        <title>The genome of winter moth (Operophtera brumata) provides a genomic perspective on sexual dimorphism and phenology.</title>
        <authorList>
            <person name="Derks M.F."/>
            <person name="Smit S."/>
            <person name="Salis L."/>
            <person name="Schijlen E."/>
            <person name="Bossers A."/>
            <person name="Mateman C."/>
            <person name="Pijl A.S."/>
            <person name="de Ridder D."/>
            <person name="Groenen M.A."/>
            <person name="Visser M.E."/>
            <person name="Megens H.J."/>
        </authorList>
    </citation>
    <scope>NUCLEOTIDE SEQUENCE [LARGE SCALE GENOMIC DNA]</scope>
    <source>
        <strain evidence="1">WM2013NL</strain>
        <tissue evidence="1">Head and thorax</tissue>
    </source>
</reference>
<name>A0A0L7LB30_OPEBR</name>
<dbReference type="AlphaFoldDB" id="A0A0L7LB30"/>
<evidence type="ECO:0000313" key="1">
    <source>
        <dbReference type="EMBL" id="KOB72677.1"/>
    </source>
</evidence>
<protein>
    <submittedName>
        <fullName evidence="1">Uncharacterized protein</fullName>
    </submittedName>
</protein>
<gene>
    <name evidence="1" type="ORF">OBRU01_07683</name>
</gene>
<sequence length="26" mass="2992">MVQGRSGNIRSSLFAYPRVANRRRPC</sequence>
<keyword evidence="2" id="KW-1185">Reference proteome</keyword>
<dbReference type="EMBL" id="JTDY01001870">
    <property type="protein sequence ID" value="KOB72677.1"/>
    <property type="molecule type" value="Genomic_DNA"/>
</dbReference>
<accession>A0A0L7LB30</accession>
<organism evidence="1 2">
    <name type="scientific">Operophtera brumata</name>
    <name type="common">Winter moth</name>
    <name type="synonym">Phalaena brumata</name>
    <dbReference type="NCBI Taxonomy" id="104452"/>
    <lineage>
        <taxon>Eukaryota</taxon>
        <taxon>Metazoa</taxon>
        <taxon>Ecdysozoa</taxon>
        <taxon>Arthropoda</taxon>
        <taxon>Hexapoda</taxon>
        <taxon>Insecta</taxon>
        <taxon>Pterygota</taxon>
        <taxon>Neoptera</taxon>
        <taxon>Endopterygota</taxon>
        <taxon>Lepidoptera</taxon>
        <taxon>Glossata</taxon>
        <taxon>Ditrysia</taxon>
        <taxon>Geometroidea</taxon>
        <taxon>Geometridae</taxon>
        <taxon>Larentiinae</taxon>
        <taxon>Operophtera</taxon>
    </lineage>
</organism>
<proteinExistence type="predicted"/>
<evidence type="ECO:0000313" key="2">
    <source>
        <dbReference type="Proteomes" id="UP000037510"/>
    </source>
</evidence>
<dbReference type="Proteomes" id="UP000037510">
    <property type="component" value="Unassembled WGS sequence"/>
</dbReference>